<evidence type="ECO:0000259" key="2">
    <source>
        <dbReference type="Pfam" id="PF06580"/>
    </source>
</evidence>
<dbReference type="RefSeq" id="WP_074948479.1">
    <property type="nucleotide sequence ID" value="NZ_BJXR01000025.1"/>
</dbReference>
<dbReference type="Gene3D" id="3.30.565.10">
    <property type="entry name" value="Histidine kinase-like ATPase, C-terminal domain"/>
    <property type="match status" value="1"/>
</dbReference>
<evidence type="ECO:0000256" key="1">
    <source>
        <dbReference type="SAM" id="Phobius"/>
    </source>
</evidence>
<dbReference type="InterPro" id="IPR036890">
    <property type="entry name" value="HATPase_C_sf"/>
</dbReference>
<keyword evidence="5" id="KW-1185">Reference proteome</keyword>
<reference evidence="4 5" key="1">
    <citation type="submission" date="2016-10" db="EMBL/GenBank/DDBJ databases">
        <authorList>
            <person name="Varghese N."/>
            <person name="Submissions S."/>
        </authorList>
    </citation>
    <scope>NUCLEOTIDE SEQUENCE [LARGE SCALE GENOMIC DNA]</scope>
    <source>
        <strain evidence="4 5">DSM 16525</strain>
    </source>
</reference>
<feature type="transmembrane region" description="Helical" evidence="1">
    <location>
        <begin position="84"/>
        <end position="107"/>
    </location>
</feature>
<dbReference type="InterPro" id="IPR050640">
    <property type="entry name" value="Bact_2-comp_sensor_kinase"/>
</dbReference>
<evidence type="ECO:0000313" key="3">
    <source>
        <dbReference type="EMBL" id="GEN07713.1"/>
    </source>
</evidence>
<keyword evidence="1" id="KW-0812">Transmembrane</keyword>
<sequence length="356" mass="39050">MSSRRARVYAACQAGGWGLYALINGLLSVLSLVMMQRPDEQFARRMLWLVAMSLSGVLITHVARVRLGFREWARLSLSRLAPRVLLVCLAMGTTQSAVAHVLSRFVFRIQGFEDFSLTHIIYGGAFWSVVMMMWLLTYFAVHFVERARTAEHERLQQQIASQTSELRFLKAQLQPHFLFNCLNSVRALIVEDPARAQQAVTHLSSLLRYALASKDAETVPLGRELQVVRDYLSLEAIRLEERLHVREDVSPEALAVPVPAMLVQTLVENAIKHGIAPSPQGGAVTVQAHVSEGALLLEVANTPAPVGTPPAPHSGGVGLHNASERLRLLCGAAASLQLDHTGAALTTARVRIPLPS</sequence>
<name>A0A511T272_MYXFU</name>
<dbReference type="AlphaFoldDB" id="A0A511T272"/>
<dbReference type="GO" id="GO:0016020">
    <property type="term" value="C:membrane"/>
    <property type="evidence" value="ECO:0007669"/>
    <property type="project" value="InterPro"/>
</dbReference>
<dbReference type="EMBL" id="BJXR01000025">
    <property type="protein sequence ID" value="GEN07713.1"/>
    <property type="molecule type" value="Genomic_DNA"/>
</dbReference>
<dbReference type="GO" id="GO:0000155">
    <property type="term" value="F:phosphorelay sensor kinase activity"/>
    <property type="evidence" value="ECO:0007669"/>
    <property type="project" value="InterPro"/>
</dbReference>
<accession>A0A511T272</accession>
<keyword evidence="1" id="KW-1133">Transmembrane helix</keyword>
<dbReference type="InterPro" id="IPR010559">
    <property type="entry name" value="Sig_transdc_His_kin_internal"/>
</dbReference>
<keyword evidence="3" id="KW-0418">Kinase</keyword>
<keyword evidence="1" id="KW-0472">Membrane</keyword>
<dbReference type="STRING" id="1334629.MFUL124B02_02195"/>
<proteinExistence type="predicted"/>
<evidence type="ECO:0000313" key="5">
    <source>
        <dbReference type="Proteomes" id="UP000183760"/>
    </source>
</evidence>
<evidence type="ECO:0000313" key="4">
    <source>
        <dbReference type="EMBL" id="SES82105.1"/>
    </source>
</evidence>
<feature type="domain" description="Signal transduction histidine kinase internal region" evidence="2">
    <location>
        <begin position="164"/>
        <end position="243"/>
    </location>
</feature>
<dbReference type="Proteomes" id="UP000183760">
    <property type="component" value="Unassembled WGS sequence"/>
</dbReference>
<organism evidence="3 6">
    <name type="scientific">Myxococcus fulvus</name>
    <dbReference type="NCBI Taxonomy" id="33"/>
    <lineage>
        <taxon>Bacteria</taxon>
        <taxon>Pseudomonadati</taxon>
        <taxon>Myxococcota</taxon>
        <taxon>Myxococcia</taxon>
        <taxon>Myxococcales</taxon>
        <taxon>Cystobacterineae</taxon>
        <taxon>Myxococcaceae</taxon>
        <taxon>Myxococcus</taxon>
    </lineage>
</organism>
<feature type="transmembrane region" description="Helical" evidence="1">
    <location>
        <begin position="12"/>
        <end position="34"/>
    </location>
</feature>
<comment type="caution">
    <text evidence="3">The sequence shown here is derived from an EMBL/GenBank/DDBJ whole genome shotgun (WGS) entry which is preliminary data.</text>
</comment>
<reference evidence="3 6" key="2">
    <citation type="submission" date="2019-07" db="EMBL/GenBank/DDBJ databases">
        <title>Whole genome shotgun sequence of Myxococcus fulvus NBRC 100333.</title>
        <authorList>
            <person name="Hosoyama A."/>
            <person name="Uohara A."/>
            <person name="Ohji S."/>
            <person name="Ichikawa N."/>
        </authorList>
    </citation>
    <scope>NUCLEOTIDE SEQUENCE [LARGE SCALE GENOMIC DNA]</scope>
    <source>
        <strain evidence="3 6">NBRC 100333</strain>
    </source>
</reference>
<dbReference type="OrthoDB" id="2514702at2"/>
<keyword evidence="3" id="KW-0808">Transferase</keyword>
<dbReference type="PANTHER" id="PTHR34220">
    <property type="entry name" value="SENSOR HISTIDINE KINASE YPDA"/>
    <property type="match status" value="1"/>
</dbReference>
<protein>
    <submittedName>
        <fullName evidence="3">Histidine kinase</fullName>
    </submittedName>
</protein>
<feature type="transmembrane region" description="Helical" evidence="1">
    <location>
        <begin position="46"/>
        <end position="63"/>
    </location>
</feature>
<dbReference type="PANTHER" id="PTHR34220:SF7">
    <property type="entry name" value="SENSOR HISTIDINE KINASE YPDA"/>
    <property type="match status" value="1"/>
</dbReference>
<dbReference type="SUPFAM" id="SSF55874">
    <property type="entry name" value="ATPase domain of HSP90 chaperone/DNA topoisomerase II/histidine kinase"/>
    <property type="match status" value="1"/>
</dbReference>
<feature type="transmembrane region" description="Helical" evidence="1">
    <location>
        <begin position="119"/>
        <end position="144"/>
    </location>
</feature>
<dbReference type="Pfam" id="PF06580">
    <property type="entry name" value="His_kinase"/>
    <property type="match status" value="1"/>
</dbReference>
<evidence type="ECO:0000313" key="6">
    <source>
        <dbReference type="Proteomes" id="UP000321514"/>
    </source>
</evidence>
<dbReference type="Proteomes" id="UP000321514">
    <property type="component" value="Unassembled WGS sequence"/>
</dbReference>
<gene>
    <name evidence="3" type="ORF">MFU01_27500</name>
    <name evidence="4" type="ORF">SAMN05443572_101262</name>
</gene>
<dbReference type="EMBL" id="FOIB01000001">
    <property type="protein sequence ID" value="SES82105.1"/>
    <property type="molecule type" value="Genomic_DNA"/>
</dbReference>